<comment type="function">
    <text evidence="3">Required for cytoplasmic pre-assembly of axonemal dyneins, thereby playing a central role in motility in cilia and flagella. Involved in pre-assembly of dynein arm complexes in the cytoplasm before intraflagellar transport loads them for the ciliary compartment.</text>
</comment>
<gene>
    <name evidence="7" type="ORF">ABMA27_013913</name>
</gene>
<evidence type="ECO:0000256" key="4">
    <source>
        <dbReference type="SAM" id="MobiDB-lite"/>
    </source>
</evidence>
<dbReference type="EMBL" id="JBEUOH010000005">
    <property type="protein sequence ID" value="KAL0893777.1"/>
    <property type="molecule type" value="Genomic_DNA"/>
</dbReference>
<feature type="region of interest" description="Disordered" evidence="4">
    <location>
        <begin position="677"/>
        <end position="742"/>
    </location>
</feature>
<dbReference type="HAMAP" id="MF_03069">
    <property type="entry name" value="Kintoun"/>
    <property type="match status" value="1"/>
</dbReference>
<evidence type="ECO:0000259" key="6">
    <source>
        <dbReference type="Pfam" id="PF18201"/>
    </source>
</evidence>
<feature type="compositionally biased region" description="Basic and acidic residues" evidence="4">
    <location>
        <begin position="791"/>
        <end position="808"/>
    </location>
</feature>
<feature type="domain" description="PIH1 N-terminal" evidence="5">
    <location>
        <begin position="42"/>
        <end position="204"/>
    </location>
</feature>
<comment type="subcellular location">
    <subcellularLocation>
        <location evidence="3">Cytoplasm</location>
    </subcellularLocation>
    <subcellularLocation>
        <location evidence="2">Dynein axonemal particle</location>
    </subcellularLocation>
</comment>
<reference evidence="7 8" key="1">
    <citation type="submission" date="2024-06" db="EMBL/GenBank/DDBJ databases">
        <title>A chromosome-level genome assembly of beet webworm, Loxostege sticticalis.</title>
        <authorList>
            <person name="Zhang Y."/>
        </authorList>
    </citation>
    <scope>NUCLEOTIDE SEQUENCE [LARGE SCALE GENOMIC DNA]</scope>
    <source>
        <strain evidence="7">AQ026</strain>
        <tissue evidence="7">Whole body</tissue>
    </source>
</reference>
<feature type="domain" description="PIH1D1/2/3 CS-like" evidence="6">
    <location>
        <begin position="265"/>
        <end position="365"/>
    </location>
</feature>
<dbReference type="InterPro" id="IPR034727">
    <property type="entry name" value="Kintoun"/>
</dbReference>
<feature type="compositionally biased region" description="Basic residues" evidence="4">
    <location>
        <begin position="714"/>
        <end position="723"/>
    </location>
</feature>
<evidence type="ECO:0000259" key="5">
    <source>
        <dbReference type="Pfam" id="PF08190"/>
    </source>
</evidence>
<keyword evidence="1 3" id="KW-0963">Cytoplasm</keyword>
<comment type="caution">
    <text evidence="7">The sequence shown here is derived from an EMBL/GenBank/DDBJ whole genome shotgun (WGS) entry which is preliminary data.</text>
</comment>
<dbReference type="InterPro" id="IPR041442">
    <property type="entry name" value="PIH1D1/2/3_CS-like"/>
</dbReference>
<dbReference type="InterPro" id="IPR012981">
    <property type="entry name" value="PIH1_N"/>
</dbReference>
<dbReference type="InterPro" id="IPR050734">
    <property type="entry name" value="PIH1/Kintoun_subfamily"/>
</dbReference>
<organism evidence="7 8">
    <name type="scientific">Loxostege sticticalis</name>
    <name type="common">Beet webworm moth</name>
    <dbReference type="NCBI Taxonomy" id="481309"/>
    <lineage>
        <taxon>Eukaryota</taxon>
        <taxon>Metazoa</taxon>
        <taxon>Ecdysozoa</taxon>
        <taxon>Arthropoda</taxon>
        <taxon>Hexapoda</taxon>
        <taxon>Insecta</taxon>
        <taxon>Pterygota</taxon>
        <taxon>Neoptera</taxon>
        <taxon>Endopterygota</taxon>
        <taxon>Lepidoptera</taxon>
        <taxon>Glossata</taxon>
        <taxon>Ditrysia</taxon>
        <taxon>Pyraloidea</taxon>
        <taxon>Crambidae</taxon>
        <taxon>Pyraustinae</taxon>
        <taxon>Loxostege</taxon>
    </lineage>
</organism>
<evidence type="ECO:0000313" key="7">
    <source>
        <dbReference type="EMBL" id="KAL0893777.1"/>
    </source>
</evidence>
<keyword evidence="8" id="KW-1185">Reference proteome</keyword>
<evidence type="ECO:0000256" key="3">
    <source>
        <dbReference type="HAMAP-Rule" id="MF_03069"/>
    </source>
</evidence>
<feature type="region of interest" description="Disordered" evidence="4">
    <location>
        <begin position="778"/>
        <end position="815"/>
    </location>
</feature>
<proteinExistence type="inferred from homology"/>
<evidence type="ECO:0000313" key="8">
    <source>
        <dbReference type="Proteomes" id="UP001549920"/>
    </source>
</evidence>
<accession>A0ABR3IBY8</accession>
<dbReference type="Proteomes" id="UP001549920">
    <property type="component" value="Unassembled WGS sequence"/>
</dbReference>
<protein>
    <recommendedName>
        <fullName evidence="3">Protein kintoun</fullName>
    </recommendedName>
    <alternativeName>
        <fullName evidence="3">Dynein assembly factor 2, axonemal homolog</fullName>
    </alternativeName>
</protein>
<feature type="compositionally biased region" description="Basic residues" evidence="4">
    <location>
        <begin position="682"/>
        <end position="695"/>
    </location>
</feature>
<feature type="region of interest" description="Disordered" evidence="4">
    <location>
        <begin position="199"/>
        <end position="253"/>
    </location>
</feature>
<dbReference type="Pfam" id="PF18201">
    <property type="entry name" value="PIH1_CS"/>
    <property type="match status" value="1"/>
</dbReference>
<sequence>MATGVKPRDEESQLTRSDLEQIQEAMKNKQFRELLADYCEEVRDPANQAIYQQEMTQLEKERGYDVTFINPKGGYVIKTSVAGDRKAFINICSNENITKPSCNVQEVNGQRGMNWQLPYSIIPPREDYDNKKERCVIYDVVFHPDTLRMAEVNKQFRELVNKTAYEGLQKTYNIHFDSNNFRFPKSHYKGMNVPAVIRKEDPNYKPPTEEESEEFSPEVLEKLYPQRNYSQTETTAQKPEPQKQKRKTNSTLKTEFTHASDNGYTVPKYVIKQQKNVDFQEYTYHKDSKQHTAIPSHLVVEVNLPLLSSTKECVLDVQEKSLCLKSENPAKYKLEITLPYAVNDECGSAKFDKTKRKLIVTLPVVKQNLSSYSTNSLKVDSGVESEEYSGSQSDEDCKNNRIEELSSTLNKPSEKPLENSNMEARSFLNDSLGYLLPSYTHNVLDDVVAFTFHVKNTEPDSVKVEHIDSRVCIKFTSIGSGFVPVHYAAIIKFDDYVKFDNVSGEAWDNNVILQLEIVGEAPRKFQIGLSEDSMISEHFDMSQITKTFKADDQGSPQEPNTDSSPVVEVTNLGSETNIVVSSNQDDEDKLDEDDIESPTSVDKVIVWTEDSSSCERGGKSILRKPMNRSFSESSMGDVASSMDYISSDCIPEEGSFKKTVRFSDVIAKQFYRYNSSIEGQKKKNQRKKSKKRNQERRKSESEAEDDITTSSKVSKPRLKSVLKQRRDSGLADTSDAETECKNTPVYSEPYDIANVTDKDISNGNAPLSSVLNIIDNKQKSKEPSEPAIWKSDSEGPKGNSIKDRENKNNNEPITCDNIKHNTDLYNPDKLNKGQYQEVLFKNDLIFDLDM</sequence>
<dbReference type="Pfam" id="PF08190">
    <property type="entry name" value="PIH1"/>
    <property type="match status" value="1"/>
</dbReference>
<evidence type="ECO:0000256" key="1">
    <source>
        <dbReference type="ARBA" id="ARBA00022490"/>
    </source>
</evidence>
<name>A0ABR3IBY8_LOXSC</name>
<dbReference type="PANTHER" id="PTHR22997">
    <property type="entry name" value="PIH1 DOMAIN-CONTAINING PROTEIN 1"/>
    <property type="match status" value="1"/>
</dbReference>
<feature type="compositionally biased region" description="Polar residues" evidence="4">
    <location>
        <begin position="227"/>
        <end position="237"/>
    </location>
</feature>
<evidence type="ECO:0000256" key="2">
    <source>
        <dbReference type="ARBA" id="ARBA00024190"/>
    </source>
</evidence>
<comment type="similarity">
    <text evidence="3">Belongs to the PIH1 family. Kintoun subfamily.</text>
</comment>
<dbReference type="PANTHER" id="PTHR22997:SF3">
    <property type="entry name" value="PROTEIN KINTOUN"/>
    <property type="match status" value="1"/>
</dbReference>